<dbReference type="InterPro" id="IPR036291">
    <property type="entry name" value="NAD(P)-bd_dom_sf"/>
</dbReference>
<dbReference type="GO" id="GO:0055129">
    <property type="term" value="P:L-proline biosynthetic process"/>
    <property type="evidence" value="ECO:0007669"/>
    <property type="project" value="TreeGrafter"/>
</dbReference>
<dbReference type="Pfam" id="PF14748">
    <property type="entry name" value="P5CR_dimer"/>
    <property type="match status" value="1"/>
</dbReference>
<dbReference type="InterPro" id="IPR008927">
    <property type="entry name" value="6-PGluconate_DH-like_C_sf"/>
</dbReference>
<dbReference type="InterPro" id="IPR000304">
    <property type="entry name" value="Pyrroline-COOH_reductase"/>
</dbReference>
<dbReference type="eggNOG" id="COG0345">
    <property type="taxonomic scope" value="Bacteria"/>
</dbReference>
<feature type="domain" description="Pyrroline-5-carboxylate reductase catalytic N-terminal" evidence="3">
    <location>
        <begin position="5"/>
        <end position="99"/>
    </location>
</feature>
<feature type="domain" description="Pyrroline-5-carboxylate reductase dimerisation" evidence="4">
    <location>
        <begin position="162"/>
        <end position="266"/>
    </location>
</feature>
<comment type="caution">
    <text evidence="5">The sequence shown here is derived from an EMBL/GenBank/DDBJ whole genome shotgun (WGS) entry which is preliminary data.</text>
</comment>
<dbReference type="PANTHER" id="PTHR11645">
    <property type="entry name" value="PYRROLINE-5-CARBOXYLATE REDUCTASE"/>
    <property type="match status" value="1"/>
</dbReference>
<dbReference type="GO" id="GO:0004735">
    <property type="term" value="F:pyrroline-5-carboxylate reductase activity"/>
    <property type="evidence" value="ECO:0007669"/>
    <property type="project" value="InterPro"/>
</dbReference>
<gene>
    <name evidence="5" type="ORF">JCM21714_56</name>
</gene>
<dbReference type="InterPro" id="IPR029036">
    <property type="entry name" value="P5CR_dimer"/>
</dbReference>
<sequence length="277" mass="30984">MKWGGLIGTGGNMGGEVLITAFLESELLKQEDLYITNRTIAKAYAIQEKYPSIHVKENIFELINEVDTIFLCVKPADMIDVLNELKPILEDEHLLVSITSALSICDIESIVNCQVARMVPSITNYALAGVTLVTFGQTIDSYQKELFLKRCHYFSEPLEIEENIMRIASDIVSCGPAFFAFLAENYIQEAINLTEVSPPEQATLLMEKMFIGFGKLLAENHFTLNELIDKVCVKGGVTGVGIASMEKNMDGLFKELIQQTHHKFKEDKEMIAAKINH</sequence>
<keyword evidence="6" id="KW-1185">Reference proteome</keyword>
<evidence type="ECO:0000259" key="4">
    <source>
        <dbReference type="Pfam" id="PF14748"/>
    </source>
</evidence>
<accession>W4VED9</accession>
<evidence type="ECO:0000259" key="3">
    <source>
        <dbReference type="Pfam" id="PF03807"/>
    </source>
</evidence>
<dbReference type="SUPFAM" id="SSF51735">
    <property type="entry name" value="NAD(P)-binding Rossmann-fold domains"/>
    <property type="match status" value="1"/>
</dbReference>
<comment type="similarity">
    <text evidence="1">Belongs to the pyrroline-5-carboxylate reductase family.</text>
</comment>
<feature type="binding site" evidence="2">
    <location>
        <begin position="7"/>
        <end position="13"/>
    </location>
    <ligand>
        <name>NADP(+)</name>
        <dbReference type="ChEBI" id="CHEBI:58349"/>
    </ligand>
</feature>
<dbReference type="AlphaFoldDB" id="W4VED9"/>
<dbReference type="Pfam" id="PF03807">
    <property type="entry name" value="F420_oxidored"/>
    <property type="match status" value="1"/>
</dbReference>
<dbReference type="OrthoDB" id="9805754at2"/>
<evidence type="ECO:0000313" key="5">
    <source>
        <dbReference type="EMBL" id="GAE91119.1"/>
    </source>
</evidence>
<keyword evidence="2" id="KW-0521">NADP</keyword>
<evidence type="ECO:0000256" key="2">
    <source>
        <dbReference type="PIRSR" id="PIRSR000193-1"/>
    </source>
</evidence>
<dbReference type="STRING" id="1298598.JCM21714_56"/>
<dbReference type="Gene3D" id="3.40.50.720">
    <property type="entry name" value="NAD(P)-binding Rossmann-like Domain"/>
    <property type="match status" value="1"/>
</dbReference>
<proteinExistence type="inferred from homology"/>
<dbReference type="Proteomes" id="UP000019102">
    <property type="component" value="Unassembled WGS sequence"/>
</dbReference>
<dbReference type="SUPFAM" id="SSF48179">
    <property type="entry name" value="6-phosphogluconate dehydrogenase C-terminal domain-like"/>
    <property type="match status" value="1"/>
</dbReference>
<evidence type="ECO:0000313" key="6">
    <source>
        <dbReference type="Proteomes" id="UP000019102"/>
    </source>
</evidence>
<dbReference type="NCBIfam" id="NF005814">
    <property type="entry name" value="PRK07680.1"/>
    <property type="match status" value="1"/>
</dbReference>
<protein>
    <submittedName>
        <fullName evidence="5">Late competence protein</fullName>
    </submittedName>
</protein>
<dbReference type="InterPro" id="IPR028939">
    <property type="entry name" value="P5C_Rdtase_cat_N"/>
</dbReference>
<dbReference type="RefSeq" id="WP_035720780.1">
    <property type="nucleotide sequence ID" value="NZ_BAVS01000001.1"/>
</dbReference>
<dbReference type="PIRSF" id="PIRSF000193">
    <property type="entry name" value="Pyrrol-5-carb_rd"/>
    <property type="match status" value="1"/>
</dbReference>
<reference evidence="5 6" key="1">
    <citation type="journal article" date="2014" name="Genome Announc.">
        <title>Draft Genome Sequence of the Boron-Tolerant and Moderately Halotolerant Bacterium Gracilibacillus boraciitolerans JCM 21714T.</title>
        <authorList>
            <person name="Ahmed I."/>
            <person name="Oshima K."/>
            <person name="Suda W."/>
            <person name="Kitamura K."/>
            <person name="Iida T."/>
            <person name="Ohmori Y."/>
            <person name="Fujiwara T."/>
            <person name="Hattori M."/>
            <person name="Ohkuma M."/>
        </authorList>
    </citation>
    <scope>NUCLEOTIDE SEQUENCE [LARGE SCALE GENOMIC DNA]</scope>
    <source>
        <strain evidence="5 6">JCM 21714</strain>
    </source>
</reference>
<evidence type="ECO:0000256" key="1">
    <source>
        <dbReference type="ARBA" id="ARBA00005525"/>
    </source>
</evidence>
<dbReference type="PROSITE" id="PS00521">
    <property type="entry name" value="P5CR"/>
    <property type="match status" value="1"/>
</dbReference>
<name>W4VED9_9BACI</name>
<dbReference type="PANTHER" id="PTHR11645:SF51">
    <property type="entry name" value="COME OPERON PROTEIN 4"/>
    <property type="match status" value="1"/>
</dbReference>
<dbReference type="InterPro" id="IPR053790">
    <property type="entry name" value="P5CR-like_CS"/>
</dbReference>
<dbReference type="Gene3D" id="1.10.3730.10">
    <property type="entry name" value="ProC C-terminal domain-like"/>
    <property type="match status" value="1"/>
</dbReference>
<dbReference type="EMBL" id="BAVS01000001">
    <property type="protein sequence ID" value="GAE91119.1"/>
    <property type="molecule type" value="Genomic_DNA"/>
</dbReference>
<organism evidence="5 6">
    <name type="scientific">Gracilibacillus boraciitolerans JCM 21714</name>
    <dbReference type="NCBI Taxonomy" id="1298598"/>
    <lineage>
        <taxon>Bacteria</taxon>
        <taxon>Bacillati</taxon>
        <taxon>Bacillota</taxon>
        <taxon>Bacilli</taxon>
        <taxon>Bacillales</taxon>
        <taxon>Bacillaceae</taxon>
        <taxon>Gracilibacillus</taxon>
    </lineage>
</organism>